<organism evidence="2 3">
    <name type="scientific">Orenia marismortui</name>
    <dbReference type="NCBI Taxonomy" id="46469"/>
    <lineage>
        <taxon>Bacteria</taxon>
        <taxon>Bacillati</taxon>
        <taxon>Bacillota</taxon>
        <taxon>Clostridia</taxon>
        <taxon>Halanaerobiales</taxon>
        <taxon>Halobacteroidaceae</taxon>
        <taxon>Orenia</taxon>
    </lineage>
</organism>
<dbReference type="Proteomes" id="UP000295832">
    <property type="component" value="Unassembled WGS sequence"/>
</dbReference>
<keyword evidence="1" id="KW-1133">Transmembrane helix</keyword>
<evidence type="ECO:0000313" key="3">
    <source>
        <dbReference type="Proteomes" id="UP000295832"/>
    </source>
</evidence>
<dbReference type="AlphaFoldDB" id="A0A4R8H652"/>
<gene>
    <name evidence="2" type="ORF">C7959_10461</name>
</gene>
<sequence length="149" mass="18078">MVKQYIGLLSIIYILVIIVKLKDNQKSFDHYIEEYKQIKFQLNLISQRKNPFIVMKLSHTVFYSLLLLYYIANLLIFSYTIIDVFSYFLILFTIIKLSKRISINSINDFENRIKFKKKEYHKQQKLKFYLGLFEFAYAFNALILISFYY</sequence>
<dbReference type="EMBL" id="SOEG01000004">
    <property type="protein sequence ID" value="TDX52936.1"/>
    <property type="molecule type" value="Genomic_DNA"/>
</dbReference>
<keyword evidence="3" id="KW-1185">Reference proteome</keyword>
<keyword evidence="1" id="KW-0472">Membrane</keyword>
<accession>A0A4R8H652</accession>
<name>A0A4R8H652_9FIRM</name>
<reference evidence="2 3" key="1">
    <citation type="submission" date="2019-03" db="EMBL/GenBank/DDBJ databases">
        <title>Subsurface microbial communities from deep shales in Ohio and West Virginia, USA.</title>
        <authorList>
            <person name="Wrighton K."/>
        </authorList>
    </citation>
    <scope>NUCLEOTIDE SEQUENCE [LARGE SCALE GENOMIC DNA]</scope>
    <source>
        <strain evidence="2 3">MSL 6dP</strain>
    </source>
</reference>
<feature type="transmembrane region" description="Helical" evidence="1">
    <location>
        <begin position="6"/>
        <end position="21"/>
    </location>
</feature>
<comment type="caution">
    <text evidence="2">The sequence shown here is derived from an EMBL/GenBank/DDBJ whole genome shotgun (WGS) entry which is preliminary data.</text>
</comment>
<keyword evidence="1" id="KW-0812">Transmembrane</keyword>
<proteinExistence type="predicted"/>
<evidence type="ECO:0000256" key="1">
    <source>
        <dbReference type="SAM" id="Phobius"/>
    </source>
</evidence>
<protein>
    <submittedName>
        <fullName evidence="2">Uncharacterized protein</fullName>
    </submittedName>
</protein>
<evidence type="ECO:0000313" key="2">
    <source>
        <dbReference type="EMBL" id="TDX52936.1"/>
    </source>
</evidence>
<feature type="transmembrane region" description="Helical" evidence="1">
    <location>
        <begin position="76"/>
        <end position="95"/>
    </location>
</feature>
<feature type="transmembrane region" description="Helical" evidence="1">
    <location>
        <begin position="126"/>
        <end position="148"/>
    </location>
</feature>